<sequence>MIVSRCCMTENPRIPIYANRWFAKFAAKEKISDASLTDAVHRAESGLIDADLGNGLIKQRIARQGGGKSGGYRSILIFRSGERAIFVFAFAKSDKANLSAAELKVYRKAASIMLELGDDQIETEIEAGRLVEVKDDEQG</sequence>
<evidence type="ECO:0000313" key="1">
    <source>
        <dbReference type="EMBL" id="RKF22437.1"/>
    </source>
</evidence>
<dbReference type="InterPro" id="IPR009387">
    <property type="entry name" value="HigB-2"/>
</dbReference>
<protein>
    <submittedName>
        <fullName evidence="1">Type II toxin-antitoxin system RelE/ParE family toxin</fullName>
    </submittedName>
</protein>
<keyword evidence="2" id="KW-1185">Reference proteome</keyword>
<evidence type="ECO:0000313" key="2">
    <source>
        <dbReference type="Proteomes" id="UP000284395"/>
    </source>
</evidence>
<dbReference type="Pfam" id="PF06296">
    <property type="entry name" value="RelE"/>
    <property type="match status" value="1"/>
</dbReference>
<proteinExistence type="predicted"/>
<organism evidence="1 2">
    <name type="scientific">Altericroceibacterium spongiae</name>
    <dbReference type="NCBI Taxonomy" id="2320269"/>
    <lineage>
        <taxon>Bacteria</taxon>
        <taxon>Pseudomonadati</taxon>
        <taxon>Pseudomonadota</taxon>
        <taxon>Alphaproteobacteria</taxon>
        <taxon>Sphingomonadales</taxon>
        <taxon>Erythrobacteraceae</taxon>
        <taxon>Altericroceibacterium</taxon>
    </lineage>
</organism>
<reference evidence="1 2" key="1">
    <citation type="submission" date="2018-09" db="EMBL/GenBank/DDBJ databases">
        <title>Altererythrobacter spongiae sp. nov., isolated from a marine sponge.</title>
        <authorList>
            <person name="Zhuang L."/>
            <person name="Luo L."/>
        </authorList>
    </citation>
    <scope>NUCLEOTIDE SEQUENCE [LARGE SCALE GENOMIC DNA]</scope>
    <source>
        <strain evidence="1 2">HN-Y73</strain>
    </source>
</reference>
<dbReference type="Proteomes" id="UP000284395">
    <property type="component" value="Unassembled WGS sequence"/>
</dbReference>
<dbReference type="AlphaFoldDB" id="A0A420EP37"/>
<dbReference type="EMBL" id="RAPF01000002">
    <property type="protein sequence ID" value="RKF22437.1"/>
    <property type="molecule type" value="Genomic_DNA"/>
</dbReference>
<dbReference type="OrthoDB" id="9812066at2"/>
<dbReference type="PIRSF" id="PIRSF018634">
    <property type="entry name" value="UCP018634"/>
    <property type="match status" value="1"/>
</dbReference>
<name>A0A420EP37_9SPHN</name>
<comment type="caution">
    <text evidence="1">The sequence shown here is derived from an EMBL/GenBank/DDBJ whole genome shotgun (WGS) entry which is preliminary data.</text>
</comment>
<accession>A0A420EP37</accession>
<gene>
    <name evidence="1" type="ORF">D6851_04195</name>
</gene>